<accession>A0A934MTA7</accession>
<organism evidence="2 3">
    <name type="scientific">Paenibacillus roseus</name>
    <dbReference type="NCBI Taxonomy" id="2798579"/>
    <lineage>
        <taxon>Bacteria</taxon>
        <taxon>Bacillati</taxon>
        <taxon>Bacillota</taxon>
        <taxon>Bacilli</taxon>
        <taxon>Bacillales</taxon>
        <taxon>Paenibacillaceae</taxon>
        <taxon>Paenibacillus</taxon>
    </lineage>
</organism>
<feature type="chain" id="PRO_5036991404" evidence="1">
    <location>
        <begin position="26"/>
        <end position="199"/>
    </location>
</feature>
<name>A0A934MTA7_9BACL</name>
<comment type="caution">
    <text evidence="2">The sequence shown here is derived from an EMBL/GenBank/DDBJ whole genome shotgun (WGS) entry which is preliminary data.</text>
</comment>
<proteinExistence type="predicted"/>
<feature type="signal peptide" evidence="1">
    <location>
        <begin position="1"/>
        <end position="25"/>
    </location>
</feature>
<sequence length="199" mass="22247">MRKIIVYLLLIAFVVQLAPAPSAVAKGKSNIQIASVGEWPIPPVEEPGVQETLTLEWLSHSFQVPELDLVEQLNKGYTLEDLYAALQARIAPDQSLADLLQQINPEVKWEEWDYSAARFENREAIPGDVDQSDISETDENVVETTDELTIPDESLLHPAVTPDTEQGRMMAMSSSTSYPTSYDEFAVKRLNIQRDSAPF</sequence>
<reference evidence="2" key="1">
    <citation type="submission" date="2020-12" db="EMBL/GenBank/DDBJ databases">
        <authorList>
            <person name="Huq M.A."/>
        </authorList>
    </citation>
    <scope>NUCLEOTIDE SEQUENCE</scope>
    <source>
        <strain evidence="2">MAHUQ-46</strain>
    </source>
</reference>
<gene>
    <name evidence="2" type="ORF">JFN88_00860</name>
</gene>
<protein>
    <submittedName>
        <fullName evidence="2">Uncharacterized protein</fullName>
    </submittedName>
</protein>
<feature type="non-terminal residue" evidence="2">
    <location>
        <position position="199"/>
    </location>
</feature>
<dbReference type="Proteomes" id="UP000640274">
    <property type="component" value="Unassembled WGS sequence"/>
</dbReference>
<evidence type="ECO:0000313" key="3">
    <source>
        <dbReference type="Proteomes" id="UP000640274"/>
    </source>
</evidence>
<evidence type="ECO:0000256" key="1">
    <source>
        <dbReference type="SAM" id="SignalP"/>
    </source>
</evidence>
<evidence type="ECO:0000313" key="2">
    <source>
        <dbReference type="EMBL" id="MBJ6359877.1"/>
    </source>
</evidence>
<keyword evidence="1" id="KW-0732">Signal</keyword>
<dbReference type="EMBL" id="JAELUP010000001">
    <property type="protein sequence ID" value="MBJ6359877.1"/>
    <property type="molecule type" value="Genomic_DNA"/>
</dbReference>
<keyword evidence="3" id="KW-1185">Reference proteome</keyword>
<dbReference type="RefSeq" id="WP_199017395.1">
    <property type="nucleotide sequence ID" value="NZ_JAELUP010000001.1"/>
</dbReference>
<dbReference type="AlphaFoldDB" id="A0A934MTA7"/>